<dbReference type="Pfam" id="PF08811">
    <property type="entry name" value="DUF1800"/>
    <property type="match status" value="1"/>
</dbReference>
<dbReference type="AlphaFoldDB" id="A0A7X8SIB1"/>
<gene>
    <name evidence="1" type="ORF">HGP29_05915</name>
</gene>
<sequence>MKKNYKKLFHLHARAGFGINKTDADRIINTDNWISPLTDIEDVELLKFDLPEIPEGNMGMMEENKKMEMRKQMRVLSKDINIEWINQMSKGKDPLVEKMTLFWHGHFACRIVNPYDAIQYTNTLRENALGNFKDLVMGVSKSSAMIKYLHLKQNNKRKPNEDFARELCELFTLGRDQEYTEQDVKEIARSFTGWSTKRKSTTFYFNERKHDNGEKEIFGKTGNFGGEDVINMILEKKQCARFISTKIYKEFVNPTINEKNLEEITEVMYANNYDIGKTMHHIFSAKWFYSDENIGCKIKSPIELLVGLKKSFQLDPLYKKSWIVLQRNLDQELYIPPNVAGWPGDKSWIDSSRLAFRLRLPSLLLNNGEIPLAFKEDYDVDPNEDRTKMRKIAKFKCNISWSEIEDNFKEDPKKCTLEEMMVRGELSKQASQYLKDNQYDSFKERIIQIISLPEYQLC</sequence>
<dbReference type="RefSeq" id="WP_168881447.1">
    <property type="nucleotide sequence ID" value="NZ_JABAIL010000002.1"/>
</dbReference>
<accession>A0A7X8SIB1</accession>
<protein>
    <submittedName>
        <fullName evidence="1">DUF1800 domain-containing protein</fullName>
    </submittedName>
</protein>
<evidence type="ECO:0000313" key="1">
    <source>
        <dbReference type="EMBL" id="NLR90730.1"/>
    </source>
</evidence>
<dbReference type="InterPro" id="IPR014917">
    <property type="entry name" value="DUF1800"/>
</dbReference>
<dbReference type="EMBL" id="JABAIL010000002">
    <property type="protein sequence ID" value="NLR90730.1"/>
    <property type="molecule type" value="Genomic_DNA"/>
</dbReference>
<dbReference type="Proteomes" id="UP000585050">
    <property type="component" value="Unassembled WGS sequence"/>
</dbReference>
<comment type="caution">
    <text evidence="1">The sequence shown here is derived from an EMBL/GenBank/DDBJ whole genome shotgun (WGS) entry which is preliminary data.</text>
</comment>
<reference evidence="1 2" key="1">
    <citation type="submission" date="2020-04" db="EMBL/GenBank/DDBJ databases">
        <title>Flammeovirga sp. SR4, a novel species isolated from seawater.</title>
        <authorList>
            <person name="Wang X."/>
        </authorList>
    </citation>
    <scope>NUCLEOTIDE SEQUENCE [LARGE SCALE GENOMIC DNA]</scope>
    <source>
        <strain evidence="1 2">SR4</strain>
    </source>
</reference>
<name>A0A7X8SIB1_9BACT</name>
<keyword evidence="2" id="KW-1185">Reference proteome</keyword>
<proteinExistence type="predicted"/>
<evidence type="ECO:0000313" key="2">
    <source>
        <dbReference type="Proteomes" id="UP000585050"/>
    </source>
</evidence>
<organism evidence="1 2">
    <name type="scientific">Flammeovirga agarivorans</name>
    <dbReference type="NCBI Taxonomy" id="2726742"/>
    <lineage>
        <taxon>Bacteria</taxon>
        <taxon>Pseudomonadati</taxon>
        <taxon>Bacteroidota</taxon>
        <taxon>Cytophagia</taxon>
        <taxon>Cytophagales</taxon>
        <taxon>Flammeovirgaceae</taxon>
        <taxon>Flammeovirga</taxon>
    </lineage>
</organism>